<dbReference type="Proteomes" id="UP000283805">
    <property type="component" value="Unassembled WGS sequence"/>
</dbReference>
<feature type="transmembrane region" description="Helical" evidence="2">
    <location>
        <begin position="58"/>
        <end position="77"/>
    </location>
</feature>
<reference evidence="3 4" key="1">
    <citation type="submission" date="2018-09" db="EMBL/GenBank/DDBJ databases">
        <title>Genomic Encyclopedia of Archaeal and Bacterial Type Strains, Phase II (KMG-II): from individual species to whole genera.</title>
        <authorList>
            <person name="Goeker M."/>
        </authorList>
    </citation>
    <scope>NUCLEOTIDE SEQUENCE [LARGE SCALE GENOMIC DNA]</scope>
    <source>
        <strain evidence="3 4">DSM 13151</strain>
    </source>
</reference>
<sequence length="335" mass="37350">MGAMVLHFKEATSVYRKTLPYVLLQFGIGVVFALFGIVYLSLVAWLGARFLWGDGGTSLLIVALVMLIALASFAYVWRLIQKYALYMVKTGHIAVIAHIVTEDEVPENQIKYGMTQVGEYFKSASGLWVASEVIDAVLKQFNRAVARLEKMIPVPIPQQLQTLVTIVQKSIVLAVRYLDNAIIAYMFVDRDENRWKSARDGLVLYAKTWKMVLGSTLVIVVGMYILSFVLLSLLAPVSVALDFLPTSLEMISWLLVGGMVAVVHTGVVKPWVKTVVITTFLIEQRDETPDSETMVWIAERSEKFREVVTKAENNDPLGDEQSETGGRTEVPEPTS</sequence>
<organism evidence="3 4">
    <name type="scientific">Halopiger aswanensis</name>
    <dbReference type="NCBI Taxonomy" id="148449"/>
    <lineage>
        <taxon>Archaea</taxon>
        <taxon>Methanobacteriati</taxon>
        <taxon>Methanobacteriota</taxon>
        <taxon>Stenosarchaea group</taxon>
        <taxon>Halobacteria</taxon>
        <taxon>Halobacteriales</taxon>
        <taxon>Natrialbaceae</taxon>
        <taxon>Halopiger</taxon>
    </lineage>
</organism>
<proteinExistence type="predicted"/>
<evidence type="ECO:0000256" key="2">
    <source>
        <dbReference type="SAM" id="Phobius"/>
    </source>
</evidence>
<feature type="transmembrane region" description="Helical" evidence="2">
    <location>
        <begin position="217"/>
        <end position="239"/>
    </location>
</feature>
<comment type="caution">
    <text evidence="3">The sequence shown here is derived from an EMBL/GenBank/DDBJ whole genome shotgun (WGS) entry which is preliminary data.</text>
</comment>
<keyword evidence="4" id="KW-1185">Reference proteome</keyword>
<dbReference type="AlphaFoldDB" id="A0A3R7GHM9"/>
<keyword evidence="2" id="KW-1133">Transmembrane helix</keyword>
<feature type="transmembrane region" description="Helical" evidence="2">
    <location>
        <begin position="251"/>
        <end position="272"/>
    </location>
</feature>
<dbReference type="EMBL" id="RAPO01000002">
    <property type="protein sequence ID" value="RKD94625.1"/>
    <property type="molecule type" value="Genomic_DNA"/>
</dbReference>
<protein>
    <submittedName>
        <fullName evidence="3">Uncharacterized protein</fullName>
    </submittedName>
</protein>
<keyword evidence="2" id="KW-0472">Membrane</keyword>
<accession>A0A3R7GHM9</accession>
<evidence type="ECO:0000313" key="4">
    <source>
        <dbReference type="Proteomes" id="UP000283805"/>
    </source>
</evidence>
<evidence type="ECO:0000313" key="3">
    <source>
        <dbReference type="EMBL" id="RKD94625.1"/>
    </source>
</evidence>
<name>A0A3R7GHM9_9EURY</name>
<feature type="transmembrane region" description="Helical" evidence="2">
    <location>
        <begin position="21"/>
        <end position="46"/>
    </location>
</feature>
<gene>
    <name evidence="3" type="ORF">ATJ93_1460</name>
</gene>
<keyword evidence="2" id="KW-0812">Transmembrane</keyword>
<evidence type="ECO:0000256" key="1">
    <source>
        <dbReference type="SAM" id="MobiDB-lite"/>
    </source>
</evidence>
<feature type="region of interest" description="Disordered" evidence="1">
    <location>
        <begin position="308"/>
        <end position="335"/>
    </location>
</feature>